<evidence type="ECO:0000313" key="9">
    <source>
        <dbReference type="Ensembl" id="ENSSMRP00000027632.1"/>
    </source>
</evidence>
<dbReference type="Ensembl" id="ENSSMRT00000032262.1">
    <property type="protein sequence ID" value="ENSSMRP00000027632.1"/>
    <property type="gene ID" value="ENSSMRG00000021308.1"/>
</dbReference>
<evidence type="ECO:0000256" key="6">
    <source>
        <dbReference type="ARBA" id="ARBA00022833"/>
    </source>
</evidence>
<name>A0A8D0E9E5_SALMN</name>
<keyword evidence="5" id="KW-0479">Metal-binding</keyword>
<dbReference type="SUPFAM" id="SSF55620">
    <property type="entry name" value="Tetrahydrobiopterin biosynthesis enzymes-like"/>
    <property type="match status" value="1"/>
</dbReference>
<evidence type="ECO:0000256" key="3">
    <source>
        <dbReference type="ARBA" id="ARBA00009164"/>
    </source>
</evidence>
<dbReference type="GO" id="GO:0006729">
    <property type="term" value="P:tetrahydrobiopterin biosynthetic process"/>
    <property type="evidence" value="ECO:0007669"/>
    <property type="project" value="UniProtKB-UniPathway"/>
</dbReference>
<evidence type="ECO:0000313" key="10">
    <source>
        <dbReference type="Proteomes" id="UP000694421"/>
    </source>
</evidence>
<evidence type="ECO:0000256" key="1">
    <source>
        <dbReference type="ARBA" id="ARBA00001947"/>
    </source>
</evidence>
<dbReference type="EC" id="4.2.3.12" evidence="4"/>
<dbReference type="UniPathway" id="UPA00849">
    <property type="reaction ID" value="UER00819"/>
</dbReference>
<evidence type="ECO:0000256" key="7">
    <source>
        <dbReference type="ARBA" id="ARBA00023007"/>
    </source>
</evidence>
<evidence type="ECO:0000256" key="5">
    <source>
        <dbReference type="ARBA" id="ARBA00022723"/>
    </source>
</evidence>
<dbReference type="PANTHER" id="PTHR12589:SF7">
    <property type="entry name" value="6-PYRUVOYL TETRAHYDROBIOPTERIN SYNTHASE"/>
    <property type="match status" value="1"/>
</dbReference>
<dbReference type="GO" id="GO:0003874">
    <property type="term" value="F:6-pyruvoyltetrahydropterin synthase activity"/>
    <property type="evidence" value="ECO:0007669"/>
    <property type="project" value="UniProtKB-EC"/>
</dbReference>
<dbReference type="Proteomes" id="UP000694421">
    <property type="component" value="Unplaced"/>
</dbReference>
<dbReference type="Gene3D" id="3.30.479.10">
    <property type="entry name" value="6-pyruvoyl tetrahydropterin synthase/QueD"/>
    <property type="match status" value="1"/>
</dbReference>
<reference evidence="9" key="2">
    <citation type="submission" date="2025-09" db="UniProtKB">
        <authorList>
            <consortium name="Ensembl"/>
        </authorList>
    </citation>
    <scope>IDENTIFICATION</scope>
</reference>
<comment type="similarity">
    <text evidence="3">Belongs to the PTPS family.</text>
</comment>
<dbReference type="GO" id="GO:0005739">
    <property type="term" value="C:mitochondrion"/>
    <property type="evidence" value="ECO:0007669"/>
    <property type="project" value="TreeGrafter"/>
</dbReference>
<dbReference type="AlphaFoldDB" id="A0A8D0E9E5"/>
<keyword evidence="6" id="KW-0862">Zinc</keyword>
<dbReference type="GO" id="GO:0046872">
    <property type="term" value="F:metal ion binding"/>
    <property type="evidence" value="ECO:0007669"/>
    <property type="project" value="UniProtKB-KW"/>
</dbReference>
<dbReference type="GeneTree" id="ENSGT00390000002752"/>
<dbReference type="PANTHER" id="PTHR12589">
    <property type="entry name" value="PYRUVOYL TETRAHYDROBIOPTERIN SYNTHASE"/>
    <property type="match status" value="1"/>
</dbReference>
<dbReference type="Pfam" id="PF01242">
    <property type="entry name" value="PTPS"/>
    <property type="match status" value="1"/>
</dbReference>
<keyword evidence="10" id="KW-1185">Reference proteome</keyword>
<dbReference type="InterPro" id="IPR007115">
    <property type="entry name" value="6-PTP_synth/QueD"/>
</dbReference>
<evidence type="ECO:0000256" key="4">
    <source>
        <dbReference type="ARBA" id="ARBA00013100"/>
    </source>
</evidence>
<protein>
    <recommendedName>
        <fullName evidence="4">6-pyruvoyltetrahydropterin synthase</fullName>
        <ecNumber evidence="4">4.2.3.12</ecNumber>
    </recommendedName>
</protein>
<dbReference type="InterPro" id="IPR038418">
    <property type="entry name" value="6-PTP_synth/QueD_sf"/>
</dbReference>
<comment type="cofactor">
    <cofactor evidence="1">
        <name>Zn(2+)</name>
        <dbReference type="ChEBI" id="CHEBI:29105"/>
    </cofactor>
</comment>
<dbReference type="OMA" id="YETDENC"/>
<accession>A0A8D0E9E5</accession>
<sequence length="97" mass="10906">MVIDLTDLKAYMKEAITKPLDKKDLDLDVPYFANVVSSTENLAVFIWEGLQKLLPTSLLHKIKLYETDENCIIYKGEAQAPSAFTEGCTVPTLPRDD</sequence>
<proteinExistence type="inferred from homology"/>
<keyword evidence="8" id="KW-0456">Lyase</keyword>
<keyword evidence="7" id="KW-0783">Tetrahydrobiopterin biosynthesis</keyword>
<evidence type="ECO:0000256" key="8">
    <source>
        <dbReference type="ARBA" id="ARBA00023239"/>
    </source>
</evidence>
<evidence type="ECO:0000256" key="2">
    <source>
        <dbReference type="ARBA" id="ARBA00005126"/>
    </source>
</evidence>
<organism evidence="9 10">
    <name type="scientific">Salvator merianae</name>
    <name type="common">Argentine black and white tegu</name>
    <name type="synonym">Tupinambis merianae</name>
    <dbReference type="NCBI Taxonomy" id="96440"/>
    <lineage>
        <taxon>Eukaryota</taxon>
        <taxon>Metazoa</taxon>
        <taxon>Chordata</taxon>
        <taxon>Craniata</taxon>
        <taxon>Vertebrata</taxon>
        <taxon>Euteleostomi</taxon>
        <taxon>Lepidosauria</taxon>
        <taxon>Squamata</taxon>
        <taxon>Bifurcata</taxon>
        <taxon>Unidentata</taxon>
        <taxon>Episquamata</taxon>
        <taxon>Laterata</taxon>
        <taxon>Teiioidea</taxon>
        <taxon>Teiidae</taxon>
        <taxon>Salvator</taxon>
    </lineage>
</organism>
<comment type="pathway">
    <text evidence="2">Cofactor biosynthesis; tetrahydrobiopterin biosynthesis; tetrahydrobiopterin from 7,8-dihydroneopterin triphosphate: step 1/3.</text>
</comment>
<reference evidence="9" key="1">
    <citation type="submission" date="2025-08" db="UniProtKB">
        <authorList>
            <consortium name="Ensembl"/>
        </authorList>
    </citation>
    <scope>IDENTIFICATION</scope>
</reference>